<keyword evidence="12" id="KW-1185">Reference proteome</keyword>
<dbReference type="RefSeq" id="WP_250429756.1">
    <property type="nucleotide sequence ID" value="NZ_JALPRR010000002.1"/>
</dbReference>
<accession>A0ABW5CV46</accession>
<dbReference type="InterPro" id="IPR004662">
    <property type="entry name" value="AcgluKinase_fam"/>
</dbReference>
<dbReference type="Proteomes" id="UP001597374">
    <property type="component" value="Unassembled WGS sequence"/>
</dbReference>
<dbReference type="PIRSF" id="PIRSF000728">
    <property type="entry name" value="NAGK"/>
    <property type="match status" value="1"/>
</dbReference>
<comment type="catalytic activity">
    <reaction evidence="8 9">
        <text>N-acetyl-L-glutamate + ATP = N-acetyl-L-glutamyl 5-phosphate + ADP</text>
        <dbReference type="Rhea" id="RHEA:14629"/>
        <dbReference type="ChEBI" id="CHEBI:30616"/>
        <dbReference type="ChEBI" id="CHEBI:44337"/>
        <dbReference type="ChEBI" id="CHEBI:57936"/>
        <dbReference type="ChEBI" id="CHEBI:456216"/>
        <dbReference type="EC" id="2.7.2.8"/>
    </reaction>
</comment>
<dbReference type="InterPro" id="IPR001048">
    <property type="entry name" value="Asp/Glu/Uridylate_kinase"/>
</dbReference>
<evidence type="ECO:0000256" key="9">
    <source>
        <dbReference type="HAMAP-Rule" id="MF_00082"/>
    </source>
</evidence>
<evidence type="ECO:0000256" key="4">
    <source>
        <dbReference type="ARBA" id="ARBA00022679"/>
    </source>
</evidence>
<keyword evidence="7 9" id="KW-0067">ATP-binding</keyword>
<dbReference type="NCBIfam" id="TIGR00761">
    <property type="entry name" value="argB"/>
    <property type="match status" value="1"/>
</dbReference>
<evidence type="ECO:0000256" key="7">
    <source>
        <dbReference type="ARBA" id="ARBA00022840"/>
    </source>
</evidence>
<dbReference type="EMBL" id="JBHUIM010000001">
    <property type="protein sequence ID" value="MFD2244870.1"/>
    <property type="molecule type" value="Genomic_DNA"/>
</dbReference>
<comment type="pathway">
    <text evidence="1 9">Amino-acid biosynthesis; L-arginine biosynthesis; N(2)-acetyl-L-ornithine from L-glutamate: step 2/4.</text>
</comment>
<dbReference type="EC" id="2.7.2.8" evidence="9"/>
<name>A0ABW5CV46_9BACT</name>
<comment type="similarity">
    <text evidence="9">Belongs to the acetylglutamate kinase family. ArgB subfamily.</text>
</comment>
<dbReference type="HAMAP" id="MF_00082">
    <property type="entry name" value="ArgB"/>
    <property type="match status" value="1"/>
</dbReference>
<feature type="site" description="Transition state stabilizer" evidence="9">
    <location>
        <position position="226"/>
    </location>
</feature>
<comment type="function">
    <text evidence="9">Catalyzes the ATP-dependent phosphorylation of N-acetyl-L-glutamate.</text>
</comment>
<feature type="binding site" evidence="9">
    <location>
        <position position="62"/>
    </location>
    <ligand>
        <name>substrate</name>
    </ligand>
</feature>
<sequence length="268" mass="28404">MQKVHIIKIGGNILDNPERLQRFLIDFAQLPVPKLLVHGGGKIASTIGLQLGIEPQYVEGRRLTDAETLRVVTMVYAGLINKNVVAQLQALGCNAIGLTGADANTIPATKRPVKTIDYGFVGDVAGPETINAAAIQALLQAGLTPVFAPLTHDGQGTLLNTNADTIASVLATALAPYYEVKLVYCFEKKGVLADAEDDDSVIQRIDQDKYKMLKQDGVVTQGMIPKLDNAFAALQQGVSAVLIGEADALASLATDEAFSGTTLQLQHG</sequence>
<keyword evidence="9" id="KW-0963">Cytoplasm</keyword>
<evidence type="ECO:0000256" key="6">
    <source>
        <dbReference type="ARBA" id="ARBA00022777"/>
    </source>
</evidence>
<dbReference type="Pfam" id="PF00696">
    <property type="entry name" value="AA_kinase"/>
    <property type="match status" value="1"/>
</dbReference>
<keyword evidence="4 9" id="KW-0808">Transferase</keyword>
<evidence type="ECO:0000256" key="8">
    <source>
        <dbReference type="ARBA" id="ARBA00048141"/>
    </source>
</evidence>
<feature type="binding site" evidence="9">
    <location>
        <position position="160"/>
    </location>
    <ligand>
        <name>substrate</name>
    </ligand>
</feature>
<comment type="subcellular location">
    <subcellularLocation>
        <location evidence="9">Cytoplasm</location>
    </subcellularLocation>
</comment>
<dbReference type="GO" id="GO:0003991">
    <property type="term" value="F:acetylglutamate kinase activity"/>
    <property type="evidence" value="ECO:0007669"/>
    <property type="project" value="UniProtKB-EC"/>
</dbReference>
<evidence type="ECO:0000256" key="5">
    <source>
        <dbReference type="ARBA" id="ARBA00022741"/>
    </source>
</evidence>
<dbReference type="Gene3D" id="3.40.1160.10">
    <property type="entry name" value="Acetylglutamate kinase-like"/>
    <property type="match status" value="1"/>
</dbReference>
<feature type="binding site" evidence="9">
    <location>
        <begin position="40"/>
        <end position="41"/>
    </location>
    <ligand>
        <name>substrate</name>
    </ligand>
</feature>
<keyword evidence="6 9" id="KW-0418">Kinase</keyword>
<dbReference type="CDD" id="cd04238">
    <property type="entry name" value="AAK_NAGK-like"/>
    <property type="match status" value="1"/>
</dbReference>
<proteinExistence type="inferred from homology"/>
<comment type="caution">
    <text evidence="11">The sequence shown here is derived from an EMBL/GenBank/DDBJ whole genome shotgun (WGS) entry which is preliminary data.</text>
</comment>
<keyword evidence="3 9" id="KW-0028">Amino-acid biosynthesis</keyword>
<protein>
    <recommendedName>
        <fullName evidence="9">Acetylglutamate kinase</fullName>
        <ecNumber evidence="9">2.7.2.8</ecNumber>
    </recommendedName>
    <alternativeName>
        <fullName evidence="9">N-acetyl-L-glutamate 5-phosphotransferase</fullName>
    </alternativeName>
    <alternativeName>
        <fullName evidence="9">NAG kinase</fullName>
        <shortName evidence="9">NAGK</shortName>
    </alternativeName>
</protein>
<reference evidence="12" key="1">
    <citation type="journal article" date="2019" name="Int. J. Syst. Evol. Microbiol.">
        <title>The Global Catalogue of Microorganisms (GCM) 10K type strain sequencing project: providing services to taxonomists for standard genome sequencing and annotation.</title>
        <authorList>
            <consortium name="The Broad Institute Genomics Platform"/>
            <consortium name="The Broad Institute Genome Sequencing Center for Infectious Disease"/>
            <person name="Wu L."/>
            <person name="Ma J."/>
        </authorList>
    </citation>
    <scope>NUCLEOTIDE SEQUENCE [LARGE SCALE GENOMIC DNA]</scope>
    <source>
        <strain evidence="12">CGMCC 4.1782</strain>
    </source>
</reference>
<evidence type="ECO:0000313" key="12">
    <source>
        <dbReference type="Proteomes" id="UP001597374"/>
    </source>
</evidence>
<evidence type="ECO:0000259" key="10">
    <source>
        <dbReference type="Pfam" id="PF00696"/>
    </source>
</evidence>
<dbReference type="SUPFAM" id="SSF53633">
    <property type="entry name" value="Carbamate kinase-like"/>
    <property type="match status" value="1"/>
</dbReference>
<organism evidence="11 12">
    <name type="scientific">Pontibacter ruber</name>
    <dbReference type="NCBI Taxonomy" id="1343895"/>
    <lineage>
        <taxon>Bacteria</taxon>
        <taxon>Pseudomonadati</taxon>
        <taxon>Bacteroidota</taxon>
        <taxon>Cytophagia</taxon>
        <taxon>Cytophagales</taxon>
        <taxon>Hymenobacteraceae</taxon>
        <taxon>Pontibacter</taxon>
    </lineage>
</organism>
<dbReference type="PANTHER" id="PTHR23342">
    <property type="entry name" value="N-ACETYLGLUTAMATE SYNTHASE"/>
    <property type="match status" value="1"/>
</dbReference>
<keyword evidence="2 9" id="KW-0055">Arginine biosynthesis</keyword>
<feature type="domain" description="Aspartate/glutamate/uridylate kinase" evidence="10">
    <location>
        <begin position="5"/>
        <end position="243"/>
    </location>
</feature>
<dbReference type="PANTHER" id="PTHR23342:SF0">
    <property type="entry name" value="N-ACETYLGLUTAMATE SYNTHASE, MITOCHONDRIAL"/>
    <property type="match status" value="1"/>
</dbReference>
<evidence type="ECO:0000256" key="1">
    <source>
        <dbReference type="ARBA" id="ARBA00004828"/>
    </source>
</evidence>
<dbReference type="InterPro" id="IPR037528">
    <property type="entry name" value="ArgB"/>
</dbReference>
<evidence type="ECO:0000256" key="2">
    <source>
        <dbReference type="ARBA" id="ARBA00022571"/>
    </source>
</evidence>
<dbReference type="InterPro" id="IPR036393">
    <property type="entry name" value="AceGlu_kinase-like_sf"/>
</dbReference>
<evidence type="ECO:0000313" key="11">
    <source>
        <dbReference type="EMBL" id="MFD2244870.1"/>
    </source>
</evidence>
<feature type="site" description="Transition state stabilizer" evidence="9">
    <location>
        <position position="8"/>
    </location>
</feature>
<keyword evidence="5 9" id="KW-0547">Nucleotide-binding</keyword>
<evidence type="ECO:0000256" key="3">
    <source>
        <dbReference type="ARBA" id="ARBA00022605"/>
    </source>
</evidence>
<gene>
    <name evidence="9 11" type="primary">argB</name>
    <name evidence="11" type="ORF">ACFSKP_01305</name>
</gene>